<feature type="domain" description="Tryptophan synthase beta chain-like PALP" evidence="6">
    <location>
        <begin position="23"/>
        <end position="336"/>
    </location>
</feature>
<accession>D5EH47</accession>
<dbReference type="OrthoDB" id="9801249at2"/>
<evidence type="ECO:0000313" key="8">
    <source>
        <dbReference type="Proteomes" id="UP000002366"/>
    </source>
</evidence>
<name>D5EH47_AMICL</name>
<dbReference type="AlphaFoldDB" id="D5EH47"/>
<dbReference type="EMBL" id="CP001997">
    <property type="protein sequence ID" value="ADE57879.1"/>
    <property type="molecule type" value="Genomic_DNA"/>
</dbReference>
<dbReference type="PIRSF" id="PIRSF006278">
    <property type="entry name" value="ACCD_DCysDesulf"/>
    <property type="match status" value="1"/>
</dbReference>
<dbReference type="InterPro" id="IPR001926">
    <property type="entry name" value="TrpB-like_PALP"/>
</dbReference>
<dbReference type="GO" id="GO:0008660">
    <property type="term" value="F:1-aminocyclopropane-1-carboxylate deaminase activity"/>
    <property type="evidence" value="ECO:0007669"/>
    <property type="project" value="UniProtKB-EC"/>
</dbReference>
<dbReference type="PANTHER" id="PTHR43780:SF2">
    <property type="entry name" value="1-AMINOCYCLOPROPANE-1-CARBOXYLATE DEAMINASE-RELATED"/>
    <property type="match status" value="1"/>
</dbReference>
<feature type="modified residue" description="N6-(pyridoxal phosphate)lysine" evidence="5">
    <location>
        <position position="60"/>
    </location>
</feature>
<dbReference type="EC" id="3.5.99.7" evidence="7"/>
<evidence type="ECO:0000256" key="3">
    <source>
        <dbReference type="ARBA" id="ARBA00022898"/>
    </source>
</evidence>
<dbReference type="InterPro" id="IPR027278">
    <property type="entry name" value="ACCD_DCysDesulf"/>
</dbReference>
<dbReference type="eggNOG" id="COG2515">
    <property type="taxonomic scope" value="Bacteria"/>
</dbReference>
<gene>
    <name evidence="7" type="ordered locus">Amico_1766</name>
</gene>
<dbReference type="InterPro" id="IPR036052">
    <property type="entry name" value="TrpB-like_PALP_sf"/>
</dbReference>
<keyword evidence="7" id="KW-0378">Hydrolase</keyword>
<evidence type="ECO:0000256" key="1">
    <source>
        <dbReference type="ARBA" id="ARBA00001933"/>
    </source>
</evidence>
<keyword evidence="8" id="KW-1185">Reference proteome</keyword>
<comment type="cofactor">
    <cofactor evidence="1">
        <name>pyridoxal 5'-phosphate</name>
        <dbReference type="ChEBI" id="CHEBI:597326"/>
    </cofactor>
</comment>
<protein>
    <submittedName>
        <fullName evidence="7">1-aminocyclopropane-1-carboxylate deaminase</fullName>
        <ecNumber evidence="7">3.5.99.7</ecNumber>
    </submittedName>
</protein>
<dbReference type="Gene3D" id="3.40.50.1100">
    <property type="match status" value="2"/>
</dbReference>
<evidence type="ECO:0000259" key="6">
    <source>
        <dbReference type="Pfam" id="PF00291"/>
    </source>
</evidence>
<evidence type="ECO:0000256" key="5">
    <source>
        <dbReference type="PIRSR" id="PIRSR006278-2"/>
    </source>
</evidence>
<evidence type="ECO:0000256" key="2">
    <source>
        <dbReference type="ARBA" id="ARBA00008639"/>
    </source>
</evidence>
<dbReference type="RefSeq" id="WP_013049141.1">
    <property type="nucleotide sequence ID" value="NC_014011.1"/>
</dbReference>
<feature type="active site" description="Nucleophile" evidence="4">
    <location>
        <position position="87"/>
    </location>
</feature>
<dbReference type="Pfam" id="PF00291">
    <property type="entry name" value="PALP"/>
    <property type="match status" value="1"/>
</dbReference>
<sequence>MKDIQEIERTLNQLKEALPRVNLAFLPTPLHKLPRLSRQYDIELFIKRDDLTGIELGGNKTRKLEFVLPDALAAKADYIITGASIQSNWCRQMVSACVQCGLKTILYLFGPNIPTECQGNLLLDKTLGAEVHLIKLNEGENLYDGLNRTEEMRKKRIQELEDAGHNCFYLKVGAPFPKGHAAYVWAMAELVHQLQNLGMTLDDLDYIVTPLGAGGTYAGLFVAKKLFESKVKIYGYCTSGMHPTMEDDILNACRDTAHFLGVDLSFGKSDIHVSFDYGGEYDVPTPKSTEAIKHVARSEGVLLDPVYTAKAMSGLLDYLEKGLIPSGSRVLFWHTGGLPALFSGRETAGTIYE</sequence>
<dbReference type="Proteomes" id="UP000002366">
    <property type="component" value="Chromosome"/>
</dbReference>
<dbReference type="HOGENOM" id="CLU_048897_1_0_0"/>
<dbReference type="KEGG" id="aco:Amico_1766"/>
<dbReference type="PANTHER" id="PTHR43780">
    <property type="entry name" value="1-AMINOCYCLOPROPANE-1-CARBOXYLATE DEAMINASE-RELATED"/>
    <property type="match status" value="1"/>
</dbReference>
<organism evidence="7 8">
    <name type="scientific">Aminobacterium colombiense (strain DSM 12261 / ALA-1)</name>
    <dbReference type="NCBI Taxonomy" id="572547"/>
    <lineage>
        <taxon>Bacteria</taxon>
        <taxon>Thermotogati</taxon>
        <taxon>Synergistota</taxon>
        <taxon>Synergistia</taxon>
        <taxon>Synergistales</taxon>
        <taxon>Aminobacteriaceae</taxon>
        <taxon>Aminobacterium</taxon>
    </lineage>
</organism>
<dbReference type="GO" id="GO:0019148">
    <property type="term" value="F:D-cysteine desulfhydrase activity"/>
    <property type="evidence" value="ECO:0007669"/>
    <property type="project" value="TreeGrafter"/>
</dbReference>
<evidence type="ECO:0000256" key="4">
    <source>
        <dbReference type="PIRSR" id="PIRSR006278-1"/>
    </source>
</evidence>
<reference evidence="7 8" key="1">
    <citation type="journal article" date="2010" name="Stand. Genomic Sci.">
        <title>Complete genome sequence of Aminobacterium colombiense type strain (ALA-1).</title>
        <authorList>
            <person name="Chertkov O."/>
            <person name="Sikorski J."/>
            <person name="Brambilla E."/>
            <person name="Lapidus A."/>
            <person name="Copeland A."/>
            <person name="Glavina Del Rio T."/>
            <person name="Nolan M."/>
            <person name="Lucas S."/>
            <person name="Tice H."/>
            <person name="Cheng J.F."/>
            <person name="Han C."/>
            <person name="Detter J.C."/>
            <person name="Bruce D."/>
            <person name="Tapia R."/>
            <person name="Goodwin L."/>
            <person name="Pitluck S."/>
            <person name="Liolios K."/>
            <person name="Ivanova N."/>
            <person name="Mavromatis K."/>
            <person name="Ovchinnikova G."/>
            <person name="Pati A."/>
            <person name="Chen A."/>
            <person name="Palaniappan K."/>
            <person name="Land M."/>
            <person name="Hauser L."/>
            <person name="Chang Y.J."/>
            <person name="Jeffries C.D."/>
            <person name="Spring S."/>
            <person name="Rohde M."/>
            <person name="Goker M."/>
            <person name="Bristow J."/>
            <person name="Eisen J.A."/>
            <person name="Markowitz V."/>
            <person name="Hugenholtz P."/>
            <person name="Kyrpides N.C."/>
            <person name="Klenk H.P."/>
        </authorList>
    </citation>
    <scope>NUCLEOTIDE SEQUENCE [LARGE SCALE GENOMIC DNA]</scope>
    <source>
        <strain evidence="8">DSM 12261 / ALA-1</strain>
    </source>
</reference>
<comment type="similarity">
    <text evidence="2">Belongs to the ACC deaminase/D-cysteine desulfhydrase family.</text>
</comment>
<keyword evidence="3 5" id="KW-0663">Pyridoxal phosphate</keyword>
<dbReference type="STRING" id="572547.Amico_1766"/>
<evidence type="ECO:0000313" key="7">
    <source>
        <dbReference type="EMBL" id="ADE57879.1"/>
    </source>
</evidence>
<dbReference type="SUPFAM" id="SSF53686">
    <property type="entry name" value="Tryptophan synthase beta subunit-like PLP-dependent enzymes"/>
    <property type="match status" value="1"/>
</dbReference>
<proteinExistence type="inferred from homology"/>